<evidence type="ECO:0000313" key="2">
    <source>
        <dbReference type="Proteomes" id="UP000544872"/>
    </source>
</evidence>
<proteinExistence type="predicted"/>
<evidence type="ECO:0000313" key="1">
    <source>
        <dbReference type="EMBL" id="MBB6209183.1"/>
    </source>
</evidence>
<sequence length="115" mass="12505">MAPNKKNPLKLNPLQLKTLTLLQVLARLSGTSQPDAATGQPFITTFPDPHGNHFHLGPYVVMTQDATGLRNEAVWVALTRKGVAESRWPVGIVLTQAGQDYDTGLQDVILHGSDH</sequence>
<dbReference type="EMBL" id="JACIIX010000001">
    <property type="protein sequence ID" value="MBB6209183.1"/>
    <property type="molecule type" value="Genomic_DNA"/>
</dbReference>
<dbReference type="Proteomes" id="UP000544872">
    <property type="component" value="Unassembled WGS sequence"/>
</dbReference>
<protein>
    <submittedName>
        <fullName evidence="1">Uncharacterized protein</fullName>
    </submittedName>
</protein>
<keyword evidence="2" id="KW-1185">Reference proteome</keyword>
<comment type="caution">
    <text evidence="1">The sequence shown here is derived from an EMBL/GenBank/DDBJ whole genome shotgun (WGS) entry which is preliminary data.</text>
</comment>
<organism evidence="1 2">
    <name type="scientific">Novispirillum itersonii</name>
    <name type="common">Aquaspirillum itersonii</name>
    <dbReference type="NCBI Taxonomy" id="189"/>
    <lineage>
        <taxon>Bacteria</taxon>
        <taxon>Pseudomonadati</taxon>
        <taxon>Pseudomonadota</taxon>
        <taxon>Alphaproteobacteria</taxon>
        <taxon>Rhodospirillales</taxon>
        <taxon>Novispirillaceae</taxon>
        <taxon>Novispirillum</taxon>
    </lineage>
</organism>
<dbReference type="RefSeq" id="WP_184261171.1">
    <property type="nucleotide sequence ID" value="NZ_JACIIX010000001.1"/>
</dbReference>
<name>A0A7W9ZCX6_NOVIT</name>
<accession>A0A7W9ZCX6</accession>
<gene>
    <name evidence="1" type="ORF">FHS48_000564</name>
</gene>
<dbReference type="AlphaFoldDB" id="A0A7W9ZCX6"/>
<reference evidence="1 2" key="1">
    <citation type="submission" date="2020-08" db="EMBL/GenBank/DDBJ databases">
        <title>Genomic Encyclopedia of Type Strains, Phase IV (KMG-IV): sequencing the most valuable type-strain genomes for metagenomic binning, comparative biology and taxonomic classification.</title>
        <authorList>
            <person name="Goeker M."/>
        </authorList>
    </citation>
    <scope>NUCLEOTIDE SEQUENCE [LARGE SCALE GENOMIC DNA]</scope>
    <source>
        <strain evidence="1 2">DSM 11590</strain>
    </source>
</reference>